<dbReference type="PANTHER" id="PTHR11706:SF33">
    <property type="entry name" value="NATURAL RESISTANCE-ASSOCIATED MACROPHAGE PROTEIN 2"/>
    <property type="match status" value="1"/>
</dbReference>
<dbReference type="GO" id="GO:0005886">
    <property type="term" value="C:plasma membrane"/>
    <property type="evidence" value="ECO:0007669"/>
    <property type="project" value="TreeGrafter"/>
</dbReference>
<dbReference type="PANTHER" id="PTHR11706">
    <property type="entry name" value="SOLUTE CARRIER PROTEIN FAMILY 11 MEMBER"/>
    <property type="match status" value="1"/>
</dbReference>
<gene>
    <name evidence="8" type="ORF">SAMN04489751_1568</name>
</gene>
<sequence length="457" mass="49050">MATDVHSMNSRSPSSKPSQIPLPRGLGLVTSVGPGLVLAMSFLGTGDLVSSSVSGASYGYALLWTLILSLVARTFIISSIAKYTLMNKHGDSQILDGFARLAPALPGVMAGVVIIAGFITQATFVLAASTGLHELTGGQWGGSWGRFFCALIIVALTLSLVMLRKQFVVLEYFARFASVAMIVAFIYALIKIGTFDIEGFVQGLAFEVPPEQNTSAFAPIVIASATIGTIAGNMPNLLYSGFMRDKGWVGPKYRRMQQFDLIAGMAPLLVINLLFWIVAAEFSAAHEGFSISDEFDLSHMLSVAVGPAGPFLLWMCIFFAAMTSFPPQSRGFAQLAINGINHSVPSMRKYLGRDEENPAFRWIQAIVFIIVPLASTIPGAPDLISLNIVGTAISTVLSLPIIVVCILLLTSRKKHMHNYAVNPKWQTAILALLGLIAIIVGVQIAMQIPSMFETAFG</sequence>
<feature type="transmembrane region" description="Helical" evidence="7">
    <location>
        <begin position="101"/>
        <end position="124"/>
    </location>
</feature>
<feature type="transmembrane region" description="Helical" evidence="7">
    <location>
        <begin position="144"/>
        <end position="163"/>
    </location>
</feature>
<keyword evidence="9" id="KW-1185">Reference proteome</keyword>
<evidence type="ECO:0000256" key="5">
    <source>
        <dbReference type="ARBA" id="ARBA00023136"/>
    </source>
</evidence>
<dbReference type="Pfam" id="PF01566">
    <property type="entry name" value="Nramp"/>
    <property type="match status" value="1"/>
</dbReference>
<keyword evidence="3 7" id="KW-0812">Transmembrane</keyword>
<evidence type="ECO:0000256" key="7">
    <source>
        <dbReference type="SAM" id="Phobius"/>
    </source>
</evidence>
<evidence type="ECO:0000313" key="9">
    <source>
        <dbReference type="Proteomes" id="UP000199700"/>
    </source>
</evidence>
<keyword evidence="2" id="KW-0813">Transport</keyword>
<feature type="transmembrane region" description="Helical" evidence="7">
    <location>
        <begin position="359"/>
        <end position="377"/>
    </location>
</feature>
<evidence type="ECO:0000256" key="6">
    <source>
        <dbReference type="SAM" id="MobiDB-lite"/>
    </source>
</evidence>
<name>A0A1H1QMH7_BRESA</name>
<evidence type="ECO:0000256" key="1">
    <source>
        <dbReference type="ARBA" id="ARBA00004141"/>
    </source>
</evidence>
<reference evidence="8" key="1">
    <citation type="submission" date="2016-10" db="EMBL/GenBank/DDBJ databases">
        <authorList>
            <person name="Varghese N."/>
            <person name="Submissions S."/>
        </authorList>
    </citation>
    <scope>NUCLEOTIDE SEQUENCE [LARGE SCALE GENOMIC DNA]</scope>
    <source>
        <strain evidence="8">DSM 22082</strain>
    </source>
</reference>
<comment type="subcellular location">
    <subcellularLocation>
        <location evidence="1">Membrane</location>
        <topology evidence="1">Multi-pass membrane protein</topology>
    </subcellularLocation>
</comment>
<dbReference type="Proteomes" id="UP000199700">
    <property type="component" value="Chromosome"/>
</dbReference>
<evidence type="ECO:0000256" key="4">
    <source>
        <dbReference type="ARBA" id="ARBA00022989"/>
    </source>
</evidence>
<feature type="transmembrane region" description="Helical" evidence="7">
    <location>
        <begin position="259"/>
        <end position="279"/>
    </location>
</feature>
<keyword evidence="4 7" id="KW-1133">Transmembrane helix</keyword>
<feature type="transmembrane region" description="Helical" evidence="7">
    <location>
        <begin position="172"/>
        <end position="190"/>
    </location>
</feature>
<accession>A0A1H1QMH7</accession>
<dbReference type="EMBL" id="LT629739">
    <property type="protein sequence ID" value="SDS24547.1"/>
    <property type="molecule type" value="Genomic_DNA"/>
</dbReference>
<protein>
    <submittedName>
        <fullName evidence="8">Mn2+ and Fe2+ transporters of the NRAMP family</fullName>
    </submittedName>
</protein>
<dbReference type="GO" id="GO:0015086">
    <property type="term" value="F:cadmium ion transmembrane transporter activity"/>
    <property type="evidence" value="ECO:0007669"/>
    <property type="project" value="TreeGrafter"/>
</dbReference>
<feature type="transmembrane region" description="Helical" evidence="7">
    <location>
        <begin position="25"/>
        <end position="46"/>
    </location>
</feature>
<proteinExistence type="predicted"/>
<keyword evidence="5 7" id="KW-0472">Membrane</keyword>
<feature type="transmembrane region" description="Helical" evidence="7">
    <location>
        <begin position="58"/>
        <end position="80"/>
    </location>
</feature>
<feature type="transmembrane region" description="Helical" evidence="7">
    <location>
        <begin position="216"/>
        <end position="238"/>
    </location>
</feature>
<evidence type="ECO:0000256" key="3">
    <source>
        <dbReference type="ARBA" id="ARBA00022692"/>
    </source>
</evidence>
<feature type="transmembrane region" description="Helical" evidence="7">
    <location>
        <begin position="299"/>
        <end position="321"/>
    </location>
</feature>
<feature type="transmembrane region" description="Helical" evidence="7">
    <location>
        <begin position="429"/>
        <end position="448"/>
    </location>
</feature>
<dbReference type="GO" id="GO:0005384">
    <property type="term" value="F:manganese ion transmembrane transporter activity"/>
    <property type="evidence" value="ECO:0007669"/>
    <property type="project" value="TreeGrafter"/>
</dbReference>
<dbReference type="GO" id="GO:0034755">
    <property type="term" value="P:iron ion transmembrane transport"/>
    <property type="evidence" value="ECO:0007669"/>
    <property type="project" value="TreeGrafter"/>
</dbReference>
<dbReference type="AlphaFoldDB" id="A0A1H1QMH7"/>
<feature type="transmembrane region" description="Helical" evidence="7">
    <location>
        <begin position="383"/>
        <end position="409"/>
    </location>
</feature>
<organism evidence="8 9">
    <name type="scientific">Brevibacterium sandarakinum</name>
    <dbReference type="NCBI Taxonomy" id="629680"/>
    <lineage>
        <taxon>Bacteria</taxon>
        <taxon>Bacillati</taxon>
        <taxon>Actinomycetota</taxon>
        <taxon>Actinomycetes</taxon>
        <taxon>Micrococcales</taxon>
        <taxon>Brevibacteriaceae</taxon>
        <taxon>Brevibacterium</taxon>
    </lineage>
</organism>
<evidence type="ECO:0000313" key="8">
    <source>
        <dbReference type="EMBL" id="SDS24547.1"/>
    </source>
</evidence>
<dbReference type="InterPro" id="IPR001046">
    <property type="entry name" value="NRAMP_fam"/>
</dbReference>
<dbReference type="STRING" id="629680.SAMN04489751_1568"/>
<feature type="region of interest" description="Disordered" evidence="6">
    <location>
        <begin position="1"/>
        <end position="22"/>
    </location>
</feature>
<feature type="compositionally biased region" description="Low complexity" evidence="6">
    <location>
        <begin position="7"/>
        <end position="21"/>
    </location>
</feature>
<evidence type="ECO:0000256" key="2">
    <source>
        <dbReference type="ARBA" id="ARBA00022448"/>
    </source>
</evidence>